<reference evidence="2 3" key="3">
    <citation type="journal article" date="2013" name="Genome Biol.">
        <title>Assembly of a phased diploid Candida albicans genome facilitates allele-specific measurements and provides a simple model for repeat and indel structure.</title>
        <authorList>
            <person name="Muzzey D."/>
            <person name="Schwartz K."/>
            <person name="Weissman J.S."/>
            <person name="Sherlock G."/>
        </authorList>
    </citation>
    <scope>NUCLEOTIDE SEQUENCE [LARGE SCALE GENOMIC DNA]</scope>
    <source>
        <strain evidence="3">SC5314 / ATCC MYA-2876</strain>
    </source>
</reference>
<evidence type="ECO:0000313" key="3">
    <source>
        <dbReference type="Proteomes" id="UP000000559"/>
    </source>
</evidence>
<dbReference type="AlphaFoldDB" id="A0A1D8PNE3"/>
<evidence type="ECO:0000313" key="1">
    <source>
        <dbReference type="CGD" id="CAL0000197212"/>
    </source>
</evidence>
<gene>
    <name evidence="2" type="ordered locus">CAALFM_C502200WA</name>
    <name evidence="1" type="ordered locus">orf19.11702</name>
</gene>
<dbReference type="OrthoDB" id="4014539at2759"/>
<reference evidence="2 3" key="1">
    <citation type="journal article" date="2004" name="Proc. Natl. Acad. Sci. U.S.A.">
        <title>The diploid genome sequence of Candida albicans.</title>
        <authorList>
            <person name="Jones T."/>
            <person name="Federspiel N.A."/>
            <person name="Chibana H."/>
            <person name="Dungan J."/>
            <person name="Kalman S."/>
            <person name="Magee B.B."/>
            <person name="Newport G."/>
            <person name="Thorstenson Y.R."/>
            <person name="Agabian N."/>
            <person name="Magee P.T."/>
            <person name="Davis R.W."/>
            <person name="Scherer S."/>
        </authorList>
    </citation>
    <scope>NUCLEOTIDE SEQUENCE [LARGE SCALE GENOMIC DNA]</scope>
    <source>
        <strain evidence="3">SC5314 / ATCC MYA-2876</strain>
    </source>
</reference>
<proteinExistence type="predicted"/>
<dbReference type="KEGG" id="cal:CAALFM_C502200WA"/>
<dbReference type="eggNOG" id="ENOG502RQJQ">
    <property type="taxonomic scope" value="Eukaryota"/>
</dbReference>
<dbReference type="RefSeq" id="XP_720537.2">
    <property type="nucleotide sequence ID" value="XM_715444.2"/>
</dbReference>
<dbReference type="EMBL" id="CP017627">
    <property type="protein sequence ID" value="AOW29647.1"/>
    <property type="molecule type" value="Genomic_DNA"/>
</dbReference>
<keyword evidence="3" id="KW-1185">Reference proteome</keyword>
<protein>
    <submittedName>
        <fullName evidence="2">Uncharacterized protein</fullName>
    </submittedName>
</protein>
<name>A0A1D8PNE3_CANAL</name>
<reference evidence="2 3" key="2">
    <citation type="journal article" date="2007" name="Genome Biol.">
        <title>Assembly of the Candida albicans genome into sixteen supercontigs aligned on the eight chromosomes.</title>
        <authorList>
            <person name="van het Hoog M."/>
            <person name="Rast T.J."/>
            <person name="Martchenko M."/>
            <person name="Grindle S."/>
            <person name="Dignard D."/>
            <person name="Hogues H."/>
            <person name="Cuomo C."/>
            <person name="Berriman M."/>
            <person name="Scherer S."/>
            <person name="Magee B.B."/>
            <person name="Whiteway M."/>
            <person name="Chibana H."/>
            <person name="Nantel A."/>
            <person name="Magee P.T."/>
        </authorList>
    </citation>
    <scope>GENOME REANNOTATION</scope>
    <source>
        <strain evidence="3">SC5314 / ATCC MYA-2876</strain>
    </source>
</reference>
<dbReference type="GeneID" id="3637758"/>
<dbReference type="VEuPathDB" id="FungiDB:C5_02200W_A"/>
<dbReference type="CGD" id="CAL0000197212">
    <property type="gene designation" value="orf19.11702"/>
</dbReference>
<dbReference type="InParanoid" id="A0A1D8PNE3"/>
<organism evidence="2 3">
    <name type="scientific">Candida albicans (strain SC5314 / ATCC MYA-2876)</name>
    <name type="common">Yeast</name>
    <dbReference type="NCBI Taxonomy" id="237561"/>
    <lineage>
        <taxon>Eukaryota</taxon>
        <taxon>Fungi</taxon>
        <taxon>Dikarya</taxon>
        <taxon>Ascomycota</taxon>
        <taxon>Saccharomycotina</taxon>
        <taxon>Pichiomycetes</taxon>
        <taxon>Debaryomycetaceae</taxon>
        <taxon>Candida/Lodderomyces clade</taxon>
        <taxon>Candida</taxon>
    </lineage>
</organism>
<dbReference type="Proteomes" id="UP000000559">
    <property type="component" value="Chromosome 5"/>
</dbReference>
<evidence type="ECO:0000313" key="2">
    <source>
        <dbReference type="EMBL" id="AOW29647.1"/>
    </source>
</evidence>
<accession>A0A1D8PNE3</accession>
<sequence length="364" mass="42515">MIDRSSCVNSVFSKPDMESLEDAFTISILALPYPIIARILYECWKERYKVCSILPIIYTCKQLYYGYKYMLYTLRPLVIINKSTKTTDKDCISCSAFIKLLQDSRICQKLDTLCLNFSPAMFNNKSILSIVTKLNQFSNLTHLIINVKSIEWLVRWIKHFPTTITILKITLIKHAVSSSLSLNTESFSIPKFQLKQLKFQSLVPLQKKNLRYGLNMISPAPASTYTSQTLQERHKYKLPSFQTGQVLANLIHANRESLKFMELEMINLNEICLILQQQYGFNNQCSKYFTALNLIKVDQCTDYPIIQLTHWLKNCKQIIYLNHFLSTFVVLQQNSSNNGIKEFKYHMSLFKYKMQKYKQEIKSN</sequence>